<reference evidence="2" key="1">
    <citation type="journal article" date="2012" name="Nature">
        <title>The tomato genome sequence provides insights into fleshy fruit evolution.</title>
        <authorList>
            <consortium name="Tomato Genome Consortium"/>
        </authorList>
    </citation>
    <scope>NUCLEOTIDE SEQUENCE [LARGE SCALE GENOMIC DNA]</scope>
    <source>
        <strain evidence="2">cv. Heinz 1706</strain>
    </source>
</reference>
<dbReference type="PhylomeDB" id="K4C8R9"/>
<dbReference type="AlphaFoldDB" id="K4C8R9"/>
<dbReference type="HOGENOM" id="CLU_1848587_0_0_1"/>
<feature type="compositionally biased region" description="Polar residues" evidence="1">
    <location>
        <begin position="1"/>
        <end position="13"/>
    </location>
</feature>
<accession>K4C8R9</accession>
<protein>
    <submittedName>
        <fullName evidence="2">Uncharacterized protein</fullName>
    </submittedName>
</protein>
<dbReference type="Gramene" id="Solyc06g071970.1.1">
    <property type="protein sequence ID" value="Solyc06g071970.1.1"/>
    <property type="gene ID" value="Solyc06g071970.1"/>
</dbReference>
<dbReference type="Proteomes" id="UP000004994">
    <property type="component" value="Chromosome 6"/>
</dbReference>
<dbReference type="PaxDb" id="4081-Solyc06g071970.1.1"/>
<sequence>MVSPKKSSGSRPPTENKKSSSSPCDKSPPSQRPKANDDNVDPFNKSMSPSQTAKFGGNNSTGKVDGATIGKTIMITEKAMTPVTQGKRAGTKKPWCRLISEFPQNPSIEISESRFMAGASKKLSENAMDCVIRRGAVIL</sequence>
<reference evidence="2" key="2">
    <citation type="submission" date="2015-06" db="UniProtKB">
        <authorList>
            <consortium name="EnsemblPlants"/>
        </authorList>
    </citation>
    <scope>IDENTIFICATION</scope>
    <source>
        <strain evidence="2">cv. Heinz 1706</strain>
    </source>
</reference>
<proteinExistence type="predicted"/>
<keyword evidence="3" id="KW-1185">Reference proteome</keyword>
<feature type="compositionally biased region" description="Polar residues" evidence="1">
    <location>
        <begin position="45"/>
        <end position="62"/>
    </location>
</feature>
<evidence type="ECO:0000313" key="3">
    <source>
        <dbReference type="Proteomes" id="UP000004994"/>
    </source>
</evidence>
<evidence type="ECO:0000313" key="2">
    <source>
        <dbReference type="EnsemblPlants" id="Solyc06g071970.1.1"/>
    </source>
</evidence>
<feature type="region of interest" description="Disordered" evidence="1">
    <location>
        <begin position="1"/>
        <end position="66"/>
    </location>
</feature>
<evidence type="ECO:0000256" key="1">
    <source>
        <dbReference type="SAM" id="MobiDB-lite"/>
    </source>
</evidence>
<organism evidence="2">
    <name type="scientific">Solanum lycopersicum</name>
    <name type="common">Tomato</name>
    <name type="synonym">Lycopersicon esculentum</name>
    <dbReference type="NCBI Taxonomy" id="4081"/>
    <lineage>
        <taxon>Eukaryota</taxon>
        <taxon>Viridiplantae</taxon>
        <taxon>Streptophyta</taxon>
        <taxon>Embryophyta</taxon>
        <taxon>Tracheophyta</taxon>
        <taxon>Spermatophyta</taxon>
        <taxon>Magnoliopsida</taxon>
        <taxon>eudicotyledons</taxon>
        <taxon>Gunneridae</taxon>
        <taxon>Pentapetalae</taxon>
        <taxon>asterids</taxon>
        <taxon>lamiids</taxon>
        <taxon>Solanales</taxon>
        <taxon>Solanaceae</taxon>
        <taxon>Solanoideae</taxon>
        <taxon>Solaneae</taxon>
        <taxon>Solanum</taxon>
        <taxon>Solanum subgen. Lycopersicon</taxon>
    </lineage>
</organism>
<feature type="compositionally biased region" description="Low complexity" evidence="1">
    <location>
        <begin position="19"/>
        <end position="29"/>
    </location>
</feature>
<dbReference type="InParanoid" id="K4C8R9"/>
<dbReference type="EnsemblPlants" id="Solyc06g071970.1.1">
    <property type="protein sequence ID" value="Solyc06g071970.1.1"/>
    <property type="gene ID" value="Solyc06g071970.1"/>
</dbReference>
<name>K4C8R9_SOLLC</name>